<evidence type="ECO:0008006" key="3">
    <source>
        <dbReference type="Google" id="ProtNLM"/>
    </source>
</evidence>
<evidence type="ECO:0000313" key="2">
    <source>
        <dbReference type="Proteomes" id="UP000649345"/>
    </source>
</evidence>
<keyword evidence="2" id="KW-1185">Reference proteome</keyword>
<dbReference type="Proteomes" id="UP000649345">
    <property type="component" value="Unassembled WGS sequence"/>
</dbReference>
<sequence>MAAAAEPLFSKTPDCPSVDFAREYFQAIVEWIAAPENQSKIEAIGLEAWANGPNQYLITGTGSGSPLEELGAYARIEFTKMDSETGRIIADNAQFSVYEWNGGGYEKSDVAVNREGDKYISDDLFRTDENEGKFYLEETLAPATGTLTGYYGDFEGASKRNYEFIVEEDMQSAAINITNSGDSFTNKRVTGSIQVKKTDIVHPDGVTGVLYRKDELVKSATIQNGACEYTSLYLGSYYIQERQKGETLADGKKFTYAEGYLLDETIYQVTLPYEGETVPNVYRQVESDKEQVIKAKALIEKVESAAGQGNINYLEGAGFTIYRIDKLSKATFFVQNADGTYDEQSIRDAYLVENYDQDSPKYDFRGETSVIVTVYLRDTDLRENTAFYWEDAQKDIRDGKLISLLLFIS</sequence>
<comment type="caution">
    <text evidence="1">The sequence shown here is derived from an EMBL/GenBank/DDBJ whole genome shotgun (WGS) entry which is preliminary data.</text>
</comment>
<reference evidence="1" key="1">
    <citation type="submission" date="2020-08" db="EMBL/GenBank/DDBJ databases">
        <title>Genome public.</title>
        <authorList>
            <person name="Liu C."/>
            <person name="Sun Q."/>
        </authorList>
    </citation>
    <scope>NUCLEOTIDE SEQUENCE</scope>
    <source>
        <strain evidence="1">NSJ-68</strain>
    </source>
</reference>
<name>A0A923LA89_9FIRM</name>
<organism evidence="1 2">
    <name type="scientific">Anaerosacchariphilus hominis</name>
    <dbReference type="NCBI Taxonomy" id="2763017"/>
    <lineage>
        <taxon>Bacteria</taxon>
        <taxon>Bacillati</taxon>
        <taxon>Bacillota</taxon>
        <taxon>Clostridia</taxon>
        <taxon>Lachnospirales</taxon>
        <taxon>Lachnospiraceae</taxon>
        <taxon>Anaerosacchariphilus</taxon>
    </lineage>
</organism>
<protein>
    <recommendedName>
        <fullName evidence="3">Prealbumin-like fold domain-containing protein</fullName>
    </recommendedName>
</protein>
<accession>A0A923LA89</accession>
<gene>
    <name evidence="1" type="ORF">H8S44_03095</name>
</gene>
<dbReference type="EMBL" id="JACOOR010000002">
    <property type="protein sequence ID" value="MBC5658759.1"/>
    <property type="molecule type" value="Genomic_DNA"/>
</dbReference>
<dbReference type="AlphaFoldDB" id="A0A923LA89"/>
<proteinExistence type="predicted"/>
<evidence type="ECO:0000313" key="1">
    <source>
        <dbReference type="EMBL" id="MBC5658759.1"/>
    </source>
</evidence>
<dbReference type="RefSeq" id="WP_186873302.1">
    <property type="nucleotide sequence ID" value="NZ_JACOOR010000002.1"/>
</dbReference>